<proteinExistence type="predicted"/>
<keyword evidence="5" id="KW-0057">Aromatic amino acid biosynthesis</keyword>
<dbReference type="GO" id="GO:0008652">
    <property type="term" value="P:amino acid biosynthetic process"/>
    <property type="evidence" value="ECO:0007669"/>
    <property type="project" value="UniProtKB-KW"/>
</dbReference>
<name>A0A2W5TX35_9BACT</name>
<dbReference type="InterPro" id="IPR030960">
    <property type="entry name" value="DHQS/DOIS_N"/>
</dbReference>
<dbReference type="InterPro" id="IPR056179">
    <property type="entry name" value="DHQS_C"/>
</dbReference>
<dbReference type="InterPro" id="IPR050071">
    <property type="entry name" value="Dehydroquinate_synthase"/>
</dbReference>
<dbReference type="EMBL" id="QFQP01000001">
    <property type="protein sequence ID" value="PZR18707.1"/>
    <property type="molecule type" value="Genomic_DNA"/>
</dbReference>
<evidence type="ECO:0000256" key="1">
    <source>
        <dbReference type="ARBA" id="ARBA00001911"/>
    </source>
</evidence>
<dbReference type="SUPFAM" id="SSF55205">
    <property type="entry name" value="EPT/RTPC-like"/>
    <property type="match status" value="1"/>
</dbReference>
<dbReference type="GO" id="GO:0016765">
    <property type="term" value="F:transferase activity, transferring alkyl or aryl (other than methyl) groups"/>
    <property type="evidence" value="ECO:0007669"/>
    <property type="project" value="InterPro"/>
</dbReference>
<evidence type="ECO:0000256" key="5">
    <source>
        <dbReference type="ARBA" id="ARBA00023141"/>
    </source>
</evidence>
<feature type="domain" description="Enolpyruvate transferase" evidence="7">
    <location>
        <begin position="384"/>
        <end position="705"/>
    </location>
</feature>
<evidence type="ECO:0008006" key="12">
    <source>
        <dbReference type="Google" id="ProtNLM"/>
    </source>
</evidence>
<dbReference type="InterPro" id="IPR013792">
    <property type="entry name" value="RNA3'P_cycl/enolpyr_Trfase_a/b"/>
</dbReference>
<feature type="domain" description="3-dehydroquinate synthase C-terminal" evidence="9">
    <location>
        <begin position="169"/>
        <end position="305"/>
    </location>
</feature>
<dbReference type="SUPFAM" id="SSF56796">
    <property type="entry name" value="Dehydroquinate synthase-like"/>
    <property type="match status" value="1"/>
</dbReference>
<dbReference type="InterPro" id="IPR036968">
    <property type="entry name" value="Enolpyruvate_Tfrase_sf"/>
</dbReference>
<evidence type="ECO:0000256" key="4">
    <source>
        <dbReference type="ARBA" id="ARBA00023027"/>
    </source>
</evidence>
<evidence type="ECO:0000259" key="8">
    <source>
        <dbReference type="Pfam" id="PF01761"/>
    </source>
</evidence>
<evidence type="ECO:0000313" key="11">
    <source>
        <dbReference type="Proteomes" id="UP000249061"/>
    </source>
</evidence>
<dbReference type="Gene3D" id="3.65.10.10">
    <property type="entry name" value="Enolpyruvate transferase domain"/>
    <property type="match status" value="2"/>
</dbReference>
<keyword evidence="6" id="KW-0456">Lyase</keyword>
<evidence type="ECO:0000256" key="3">
    <source>
        <dbReference type="ARBA" id="ARBA00022679"/>
    </source>
</evidence>
<dbReference type="InterPro" id="IPR001986">
    <property type="entry name" value="Enolpyruvate_Tfrase_dom"/>
</dbReference>
<dbReference type="Gene3D" id="3.40.50.1970">
    <property type="match status" value="1"/>
</dbReference>
<dbReference type="Pfam" id="PF01761">
    <property type="entry name" value="DHQ_synthase"/>
    <property type="match status" value="1"/>
</dbReference>
<dbReference type="Proteomes" id="UP000249061">
    <property type="component" value="Unassembled WGS sequence"/>
</dbReference>
<evidence type="ECO:0000256" key="6">
    <source>
        <dbReference type="ARBA" id="ARBA00023239"/>
    </source>
</evidence>
<comment type="cofactor">
    <cofactor evidence="1">
        <name>NAD(+)</name>
        <dbReference type="ChEBI" id="CHEBI:57540"/>
    </cofactor>
</comment>
<keyword evidence="2" id="KW-0028">Amino-acid biosynthesis</keyword>
<dbReference type="GO" id="GO:0009073">
    <property type="term" value="P:aromatic amino acid family biosynthetic process"/>
    <property type="evidence" value="ECO:0007669"/>
    <property type="project" value="UniProtKB-KW"/>
</dbReference>
<organism evidence="10 11">
    <name type="scientific">Archangium gephyra</name>
    <dbReference type="NCBI Taxonomy" id="48"/>
    <lineage>
        <taxon>Bacteria</taxon>
        <taxon>Pseudomonadati</taxon>
        <taxon>Myxococcota</taxon>
        <taxon>Myxococcia</taxon>
        <taxon>Myxococcales</taxon>
        <taxon>Cystobacterineae</taxon>
        <taxon>Archangiaceae</taxon>
        <taxon>Archangium</taxon>
    </lineage>
</organism>
<dbReference type="CDD" id="cd08195">
    <property type="entry name" value="DHQS"/>
    <property type="match status" value="1"/>
</dbReference>
<dbReference type="PANTHER" id="PTHR43622">
    <property type="entry name" value="3-DEHYDROQUINATE SYNTHASE"/>
    <property type="match status" value="1"/>
</dbReference>
<feature type="domain" description="3-dehydroquinate synthase N-terminal" evidence="8">
    <location>
        <begin position="54"/>
        <end position="162"/>
    </location>
</feature>
<evidence type="ECO:0000313" key="10">
    <source>
        <dbReference type="EMBL" id="PZR18707.1"/>
    </source>
</evidence>
<dbReference type="Pfam" id="PF00275">
    <property type="entry name" value="EPSP_synthase"/>
    <property type="match status" value="1"/>
</dbReference>
<evidence type="ECO:0000259" key="7">
    <source>
        <dbReference type="Pfam" id="PF00275"/>
    </source>
</evidence>
<sequence>MIPGAYVRCRDVYGRFDQLVARLPDGPVLAIADERVLRLHPHVRRALRGVKVLSLRAGESAKSLKVVERLSLDALSMPRSMTVLAIGGGTIGDVATVFAHTFKRGVKHFIQVPTTLLAAVDSSVGGKGAVNVGGAKNAVGVFHAAEEAWLCPELFETLSEAQRREGRLEAWKMVVTLDAKRFAQWERRAPDDEALIRVSRELKHSLVVKDPYETKGLRVALNFGHTMGHVIESLSKYRVRHGEAVGLGMLFALDEGVRRGVTSPELRARIEAVLPNAVNARAALAKWTAPKFAKQTEQLLAADKKGAWILLSGIGEWVTRSPLLRAERPARRQSEAVLVPPLSKSDAQRALVLADILDADLELPTEPLPRDVEVLRAGLIALRKSKATIDCRDGGAPYRFLLGQAAVLPHRRVTFTGTDRLGARPHEPLIDALRQLPIELTVGTPWPVTVTTHALATHARFTVTGVESSQFASSLLLAAARLAVATGRPVPVTVEGALTSEGYFALTQSWLTRVGFTTSPVRAPKTSRPFPNIPGDWSSLGYLLALSWVSGLRVARLERNTGHPDEAIATHLEFVGLKVGDRLEGTATRGFDVDAGQCPDAIPTLAVIATKLPEASTFRRIGILRHKESDRAAGIVELLEAAGVTARIRGDTLTVTPGHARAFTFDPHDDHRLAMSAAVLGRLHEVEARITNRDCVTKSFPGFWTEAAKAGVHP</sequence>
<dbReference type="PANTHER" id="PTHR43622:SF7">
    <property type="entry name" value="3-DEHYDROQUINATE SYNTHASE, CHLOROPLASTIC"/>
    <property type="match status" value="1"/>
</dbReference>
<dbReference type="GO" id="GO:0003856">
    <property type="term" value="F:3-dehydroquinate synthase activity"/>
    <property type="evidence" value="ECO:0007669"/>
    <property type="project" value="TreeGrafter"/>
</dbReference>
<keyword evidence="4" id="KW-0520">NAD</keyword>
<dbReference type="Pfam" id="PF24621">
    <property type="entry name" value="DHQS_C"/>
    <property type="match status" value="1"/>
</dbReference>
<gene>
    <name evidence="10" type="ORF">DI536_02175</name>
</gene>
<comment type="caution">
    <text evidence="10">The sequence shown here is derived from an EMBL/GenBank/DDBJ whole genome shotgun (WGS) entry which is preliminary data.</text>
</comment>
<protein>
    <recommendedName>
        <fullName evidence="12">3-phosphoshikimate 1-carboxyvinyltransferase</fullName>
    </recommendedName>
</protein>
<keyword evidence="3" id="KW-0808">Transferase</keyword>
<reference evidence="10 11" key="1">
    <citation type="submission" date="2017-08" db="EMBL/GenBank/DDBJ databases">
        <title>Infants hospitalized years apart are colonized by the same room-sourced microbial strains.</title>
        <authorList>
            <person name="Brooks B."/>
            <person name="Olm M.R."/>
            <person name="Firek B.A."/>
            <person name="Baker R."/>
            <person name="Thomas B.C."/>
            <person name="Morowitz M.J."/>
            <person name="Banfield J.F."/>
        </authorList>
    </citation>
    <scope>NUCLEOTIDE SEQUENCE [LARGE SCALE GENOMIC DNA]</scope>
    <source>
        <strain evidence="10">S2_003_000_R2_14</strain>
    </source>
</reference>
<evidence type="ECO:0000259" key="9">
    <source>
        <dbReference type="Pfam" id="PF24621"/>
    </source>
</evidence>
<dbReference type="Gene3D" id="1.20.1090.10">
    <property type="entry name" value="Dehydroquinate synthase-like - alpha domain"/>
    <property type="match status" value="1"/>
</dbReference>
<accession>A0A2W5TX35</accession>
<dbReference type="AlphaFoldDB" id="A0A2W5TX35"/>
<evidence type="ECO:0000256" key="2">
    <source>
        <dbReference type="ARBA" id="ARBA00022605"/>
    </source>
</evidence>